<comment type="similarity">
    <text evidence="1 9 10">Belongs to the acetokinase family.</text>
</comment>
<comment type="subunit">
    <text evidence="9">Homodimer.</text>
</comment>
<keyword evidence="6 9" id="KW-0418">Kinase</keyword>
<keyword evidence="7 9" id="KW-0067">ATP-binding</keyword>
<dbReference type="NCBIfam" id="TIGR00016">
    <property type="entry name" value="ackA"/>
    <property type="match status" value="1"/>
</dbReference>
<feature type="site" description="Transition state stabilizer" evidence="9">
    <location>
        <position position="233"/>
    </location>
</feature>
<evidence type="ECO:0000256" key="2">
    <source>
        <dbReference type="ARBA" id="ARBA00022490"/>
    </source>
</evidence>
<dbReference type="InterPro" id="IPR004372">
    <property type="entry name" value="Ac/propionate_kinase"/>
</dbReference>
<feature type="binding site" evidence="9">
    <location>
        <begin position="200"/>
        <end position="204"/>
    </location>
    <ligand>
        <name>ATP</name>
        <dbReference type="ChEBI" id="CHEBI:30616"/>
    </ligand>
</feature>
<dbReference type="UniPathway" id="UPA00340">
    <property type="reaction ID" value="UER00458"/>
</dbReference>
<dbReference type="PANTHER" id="PTHR21060">
    <property type="entry name" value="ACETATE KINASE"/>
    <property type="match status" value="1"/>
</dbReference>
<feature type="binding site" evidence="9">
    <location>
        <position position="377"/>
    </location>
    <ligand>
        <name>Mg(2+)</name>
        <dbReference type="ChEBI" id="CHEBI:18420"/>
    </ligand>
</feature>
<proteinExistence type="inferred from homology"/>
<dbReference type="PRINTS" id="PR00471">
    <property type="entry name" value="ACETATEKNASE"/>
</dbReference>
<dbReference type="GO" id="GO:0006083">
    <property type="term" value="P:acetate metabolic process"/>
    <property type="evidence" value="ECO:0007669"/>
    <property type="project" value="TreeGrafter"/>
</dbReference>
<feature type="site" description="Transition state stabilizer" evidence="9">
    <location>
        <position position="172"/>
    </location>
</feature>
<evidence type="ECO:0000256" key="8">
    <source>
        <dbReference type="ARBA" id="ARBA00022842"/>
    </source>
</evidence>
<comment type="pathway">
    <text evidence="9">Metabolic intermediate biosynthesis; acetyl-CoA biosynthesis; acetyl-CoA from acetate: step 1/2.</text>
</comment>
<comment type="function">
    <text evidence="9">Catalyzes the formation of acetyl phosphate from acetate and ATP. Can also catalyze the reverse reaction.</text>
</comment>
<sequence length="393" mass="43305">MLNSGSSSLKFAIIDPEQDAPLLIGIAERLGSANADFRMRWRNEEDKRQPCPDADHARVIDQLFQAMHEHGVDATDLTGVGHRVVHGGETFRDSATIDEQVIAKIEQCAKLAPLHNPVNLLGIKAIARKYPDLSQVAVFDTSFHQTLPDYAYTYALPYELYRAHGVRRYGFHGSSHRFVAGRAADLLGKPLKDCNFISVHLGNGCSATAIKGGVSVDTSMGLTPLEGLVMGSRCGDLDPGLILHLTQTLNYTPDQLSHMLNKESGLLGVSEVSNDMRELLRLSEEGHHQAALAIEIFCYRLAKMIAGYYLATAPLDAVIFTGGIGENAAPIRARACAWLKPLGVYMDEEANRRHGEENQRRISKDDSLNIMVVPTNEELLIARDTLALIRRRK</sequence>
<dbReference type="Gene3D" id="3.30.420.40">
    <property type="match status" value="2"/>
</dbReference>
<dbReference type="SUPFAM" id="SSF53067">
    <property type="entry name" value="Actin-like ATPase domain"/>
    <property type="match status" value="2"/>
</dbReference>
<evidence type="ECO:0000256" key="7">
    <source>
        <dbReference type="ARBA" id="ARBA00022840"/>
    </source>
</evidence>
<organism evidence="11 12">
    <name type="scientific">Hahella chejuensis (strain KCTC 2396)</name>
    <dbReference type="NCBI Taxonomy" id="349521"/>
    <lineage>
        <taxon>Bacteria</taxon>
        <taxon>Pseudomonadati</taxon>
        <taxon>Pseudomonadota</taxon>
        <taxon>Gammaproteobacteria</taxon>
        <taxon>Oceanospirillales</taxon>
        <taxon>Hahellaceae</taxon>
        <taxon>Hahella</taxon>
    </lineage>
</organism>
<comment type="cofactor">
    <cofactor evidence="9">
        <name>Mg(2+)</name>
        <dbReference type="ChEBI" id="CHEBI:18420"/>
    </cofactor>
    <cofactor evidence="9">
        <name>Mn(2+)</name>
        <dbReference type="ChEBI" id="CHEBI:29035"/>
    </cofactor>
    <text evidence="9">Mg(2+). Can also accept Mn(2+).</text>
</comment>
<dbReference type="EMBL" id="CP000155">
    <property type="protein sequence ID" value="ABC31154.1"/>
    <property type="molecule type" value="Genomic_DNA"/>
</dbReference>
<feature type="binding site" evidence="9">
    <location>
        <position position="10"/>
    </location>
    <ligand>
        <name>ATP</name>
        <dbReference type="ChEBI" id="CHEBI:30616"/>
    </ligand>
</feature>
<evidence type="ECO:0000256" key="9">
    <source>
        <dbReference type="HAMAP-Rule" id="MF_00020"/>
    </source>
</evidence>
<dbReference type="GO" id="GO:0008776">
    <property type="term" value="F:acetate kinase activity"/>
    <property type="evidence" value="ECO:0007669"/>
    <property type="project" value="UniProtKB-UniRule"/>
</dbReference>
<feature type="binding site" evidence="9">
    <location>
        <position position="3"/>
    </location>
    <ligand>
        <name>Mg(2+)</name>
        <dbReference type="ChEBI" id="CHEBI:18420"/>
    </ligand>
</feature>
<comment type="subcellular location">
    <subcellularLocation>
        <location evidence="9">Cytoplasm</location>
    </subcellularLocation>
</comment>
<keyword evidence="4 9" id="KW-0479">Metal-binding</keyword>
<dbReference type="KEGG" id="hch:HCH_04450"/>
<evidence type="ECO:0000256" key="4">
    <source>
        <dbReference type="ARBA" id="ARBA00022723"/>
    </source>
</evidence>
<reference evidence="11 12" key="1">
    <citation type="journal article" date="2005" name="Nucleic Acids Res.">
        <title>Genomic blueprint of Hahella chejuensis, a marine microbe producing an algicidal agent.</title>
        <authorList>
            <person name="Jeong H."/>
            <person name="Yim J.H."/>
            <person name="Lee C."/>
            <person name="Choi S.-H."/>
            <person name="Park Y.K."/>
            <person name="Yoon S.H."/>
            <person name="Hur C.-G."/>
            <person name="Kang H.-Y."/>
            <person name="Kim D."/>
            <person name="Lee H.H."/>
            <person name="Park K.H."/>
            <person name="Park S.-H."/>
            <person name="Park H.-S."/>
            <person name="Lee H.K."/>
            <person name="Oh T.K."/>
            <person name="Kim J.F."/>
        </authorList>
    </citation>
    <scope>NUCLEOTIDE SEQUENCE [LARGE SCALE GENOMIC DNA]</scope>
    <source>
        <strain evidence="11 12">KCTC 2396</strain>
    </source>
</reference>
<dbReference type="PANTHER" id="PTHR21060:SF21">
    <property type="entry name" value="ACETATE KINASE"/>
    <property type="match status" value="1"/>
</dbReference>
<accession>Q2SDX0</accession>
<dbReference type="GO" id="GO:0005829">
    <property type="term" value="C:cytosol"/>
    <property type="evidence" value="ECO:0007669"/>
    <property type="project" value="TreeGrafter"/>
</dbReference>
<evidence type="ECO:0000256" key="6">
    <source>
        <dbReference type="ARBA" id="ARBA00022777"/>
    </source>
</evidence>
<dbReference type="EC" id="2.7.2.1" evidence="9"/>
<feature type="binding site" evidence="9">
    <location>
        <position position="83"/>
    </location>
    <ligand>
        <name>substrate</name>
    </ligand>
</feature>
<keyword evidence="2 9" id="KW-0963">Cytoplasm</keyword>
<dbReference type="PROSITE" id="PS01076">
    <property type="entry name" value="ACETATE_KINASE_2"/>
    <property type="match status" value="1"/>
</dbReference>
<evidence type="ECO:0000256" key="3">
    <source>
        <dbReference type="ARBA" id="ARBA00022679"/>
    </source>
</evidence>
<dbReference type="PIRSF" id="PIRSF000722">
    <property type="entry name" value="Acetate_prop_kin"/>
    <property type="match status" value="1"/>
</dbReference>
<dbReference type="HAMAP" id="MF_00020">
    <property type="entry name" value="Acetate_kinase"/>
    <property type="match status" value="1"/>
</dbReference>
<gene>
    <name evidence="9 11" type="primary">ackA</name>
    <name evidence="11" type="ordered locus">HCH_04450</name>
</gene>
<comment type="catalytic activity">
    <reaction evidence="9">
        <text>acetate + ATP = acetyl phosphate + ADP</text>
        <dbReference type="Rhea" id="RHEA:11352"/>
        <dbReference type="ChEBI" id="CHEBI:22191"/>
        <dbReference type="ChEBI" id="CHEBI:30089"/>
        <dbReference type="ChEBI" id="CHEBI:30616"/>
        <dbReference type="ChEBI" id="CHEBI:456216"/>
        <dbReference type="EC" id="2.7.2.1"/>
    </reaction>
</comment>
<dbReference type="CDD" id="cd24010">
    <property type="entry name" value="ASKHA_NBD_AcK_PK"/>
    <property type="match status" value="1"/>
</dbReference>
<evidence type="ECO:0000256" key="1">
    <source>
        <dbReference type="ARBA" id="ARBA00008748"/>
    </source>
</evidence>
<dbReference type="Proteomes" id="UP000000238">
    <property type="component" value="Chromosome"/>
</dbReference>
<evidence type="ECO:0000313" key="11">
    <source>
        <dbReference type="EMBL" id="ABC31154.1"/>
    </source>
</evidence>
<feature type="binding site" evidence="9">
    <location>
        <begin position="275"/>
        <end position="277"/>
    </location>
    <ligand>
        <name>ATP</name>
        <dbReference type="ChEBI" id="CHEBI:30616"/>
    </ligand>
</feature>
<dbReference type="GO" id="GO:0005524">
    <property type="term" value="F:ATP binding"/>
    <property type="evidence" value="ECO:0007669"/>
    <property type="project" value="UniProtKB-KW"/>
</dbReference>
<dbReference type="HOGENOM" id="CLU_020352_0_1_6"/>
<dbReference type="Pfam" id="PF00871">
    <property type="entry name" value="Acetate_kinase"/>
    <property type="match status" value="1"/>
</dbReference>
<feature type="binding site" evidence="9">
    <location>
        <begin position="323"/>
        <end position="327"/>
    </location>
    <ligand>
        <name>ATP</name>
        <dbReference type="ChEBI" id="CHEBI:30616"/>
    </ligand>
</feature>
<dbReference type="AlphaFoldDB" id="Q2SDX0"/>
<keyword evidence="12" id="KW-1185">Reference proteome</keyword>
<name>Q2SDX0_HAHCH</name>
<keyword evidence="3 9" id="KW-0808">Transferase</keyword>
<evidence type="ECO:0000256" key="5">
    <source>
        <dbReference type="ARBA" id="ARBA00022741"/>
    </source>
</evidence>
<dbReference type="InterPro" id="IPR043129">
    <property type="entry name" value="ATPase_NBD"/>
</dbReference>
<feature type="active site" description="Proton donor/acceptor" evidence="9">
    <location>
        <position position="140"/>
    </location>
</feature>
<evidence type="ECO:0000256" key="10">
    <source>
        <dbReference type="RuleBase" id="RU003835"/>
    </source>
</evidence>
<dbReference type="GO" id="GO:0000287">
    <property type="term" value="F:magnesium ion binding"/>
    <property type="evidence" value="ECO:0007669"/>
    <property type="project" value="UniProtKB-UniRule"/>
</dbReference>
<evidence type="ECO:0000313" key="12">
    <source>
        <dbReference type="Proteomes" id="UP000000238"/>
    </source>
</evidence>
<keyword evidence="8 9" id="KW-0460">Magnesium</keyword>
<dbReference type="GO" id="GO:0006085">
    <property type="term" value="P:acetyl-CoA biosynthetic process"/>
    <property type="evidence" value="ECO:0007669"/>
    <property type="project" value="UniProtKB-UniRule"/>
</dbReference>
<dbReference type="InterPro" id="IPR023865">
    <property type="entry name" value="Aliphatic_acid_kinase_CS"/>
</dbReference>
<dbReference type="InterPro" id="IPR000890">
    <property type="entry name" value="Aliphatic_acid_kin_short-chain"/>
</dbReference>
<dbReference type="eggNOG" id="COG0282">
    <property type="taxonomic scope" value="Bacteria"/>
</dbReference>
<protein>
    <recommendedName>
        <fullName evidence="9">Acetate kinase</fullName>
        <ecNumber evidence="9">2.7.2.1</ecNumber>
    </recommendedName>
    <alternativeName>
        <fullName evidence="9">Acetokinase</fullName>
    </alternativeName>
</protein>
<dbReference type="STRING" id="349521.HCH_04450"/>
<keyword evidence="5 9" id="KW-0547">Nucleotide-binding</keyword>